<dbReference type="GeneID" id="31355672"/>
<organism evidence="1 2">
    <name type="scientific">Heterostelium pallidum (strain ATCC 26659 / Pp 5 / PN500)</name>
    <name type="common">Cellular slime mold</name>
    <name type="synonym">Polysphondylium pallidum</name>
    <dbReference type="NCBI Taxonomy" id="670386"/>
    <lineage>
        <taxon>Eukaryota</taxon>
        <taxon>Amoebozoa</taxon>
        <taxon>Evosea</taxon>
        <taxon>Eumycetozoa</taxon>
        <taxon>Dictyostelia</taxon>
        <taxon>Acytosteliales</taxon>
        <taxon>Acytosteliaceae</taxon>
        <taxon>Heterostelium</taxon>
    </lineage>
</organism>
<dbReference type="AlphaFoldDB" id="D3AVM3"/>
<protein>
    <submittedName>
        <fullName evidence="1">Uncharacterized protein</fullName>
    </submittedName>
</protein>
<accession>D3AVM3</accession>
<reference evidence="1 2" key="1">
    <citation type="journal article" date="2011" name="Genome Res.">
        <title>Phylogeny-wide analysis of social amoeba genomes highlights ancient origins for complex intercellular communication.</title>
        <authorList>
            <person name="Heidel A.J."/>
            <person name="Lawal H.M."/>
            <person name="Felder M."/>
            <person name="Schilde C."/>
            <person name="Helps N.R."/>
            <person name="Tunggal B."/>
            <person name="Rivero F."/>
            <person name="John U."/>
            <person name="Schleicher M."/>
            <person name="Eichinger L."/>
            <person name="Platzer M."/>
            <person name="Noegel A.A."/>
            <person name="Schaap P."/>
            <person name="Gloeckner G."/>
        </authorList>
    </citation>
    <scope>NUCLEOTIDE SEQUENCE [LARGE SCALE GENOMIC DNA]</scope>
    <source>
        <strain evidence="2">ATCC 26659 / Pp 5 / PN500</strain>
    </source>
</reference>
<name>D3AVM3_HETP5</name>
<evidence type="ECO:0000313" key="1">
    <source>
        <dbReference type="EMBL" id="EFA86346.1"/>
    </source>
</evidence>
<sequence length="105" mass="11893">MDQSIIIIHPNSNYLVCKDNLLYISVRQFLLEIAAVYLDRGKPGQLKYLAEITKVNIIIPGLGKTSTKFGFCVYANLGLSDYHSLNTIIITNYSFTLTCRRLSFI</sequence>
<proteinExistence type="predicted"/>
<comment type="caution">
    <text evidence="1">The sequence shown here is derived from an EMBL/GenBank/DDBJ whole genome shotgun (WGS) entry which is preliminary data.</text>
</comment>
<dbReference type="RefSeq" id="XP_020438451.1">
    <property type="nucleotide sequence ID" value="XM_020571177.1"/>
</dbReference>
<dbReference type="Proteomes" id="UP000001396">
    <property type="component" value="Unassembled WGS sequence"/>
</dbReference>
<dbReference type="EMBL" id="ADBJ01000002">
    <property type="protein sequence ID" value="EFA86346.1"/>
    <property type="molecule type" value="Genomic_DNA"/>
</dbReference>
<evidence type="ECO:0000313" key="2">
    <source>
        <dbReference type="Proteomes" id="UP000001396"/>
    </source>
</evidence>
<keyword evidence="2" id="KW-1185">Reference proteome</keyword>
<dbReference type="InParanoid" id="D3AVM3"/>
<gene>
    <name evidence="1" type="ORF">PPL_00138</name>
</gene>